<dbReference type="HOGENOM" id="CLU_035425_2_0_11"/>
<keyword evidence="4" id="KW-1185">Reference proteome</keyword>
<evidence type="ECO:0000313" key="3">
    <source>
        <dbReference type="EMBL" id="AEH10322.1"/>
    </source>
</evidence>
<reference evidence="3 4" key="1">
    <citation type="submission" date="2011-05" db="EMBL/GenBank/DDBJ databases">
        <title>Complete sequence of chromosome of Frankia symbiont of Datisca glomerata.</title>
        <authorList>
            <consortium name="US DOE Joint Genome Institute"/>
            <person name="Lucas S."/>
            <person name="Han J."/>
            <person name="Lapidus A."/>
            <person name="Cheng J.-F."/>
            <person name="Goodwin L."/>
            <person name="Pitluck S."/>
            <person name="Peters L."/>
            <person name="Mikhailova N."/>
            <person name="Chertkov O."/>
            <person name="Teshima H."/>
            <person name="Han C."/>
            <person name="Tapia R."/>
            <person name="Land M."/>
            <person name="Hauser L."/>
            <person name="Kyrpides N."/>
            <person name="Ivanova N."/>
            <person name="Pagani I."/>
            <person name="Berry A."/>
            <person name="Pawlowski K."/>
            <person name="Persson T."/>
            <person name="Vanden Heuvel B."/>
            <person name="Benson D."/>
            <person name="Woyke T."/>
        </authorList>
    </citation>
    <scope>NUCLEOTIDE SEQUENCE [LARGE SCALE GENOMIC DNA]</scope>
    <source>
        <strain evidence="4">4085684</strain>
    </source>
</reference>
<dbReference type="SUPFAM" id="SSF53901">
    <property type="entry name" value="Thiolase-like"/>
    <property type="match status" value="1"/>
</dbReference>
<dbReference type="KEGG" id="fsy:FsymDg_3005"/>
<dbReference type="InterPro" id="IPR055140">
    <property type="entry name" value="Thiolase_C_2"/>
</dbReference>
<feature type="domain" description="Thiolase C-terminal" evidence="2">
    <location>
        <begin position="267"/>
        <end position="409"/>
    </location>
</feature>
<dbReference type="PIRSF" id="PIRSF000429">
    <property type="entry name" value="Ac-CoA_Ac_transf"/>
    <property type="match status" value="1"/>
</dbReference>
<dbReference type="Pfam" id="PF22691">
    <property type="entry name" value="Thiolase_C_1"/>
    <property type="match status" value="1"/>
</dbReference>
<dbReference type="EMBL" id="CP002801">
    <property type="protein sequence ID" value="AEH10322.1"/>
    <property type="molecule type" value="Genomic_DNA"/>
</dbReference>
<dbReference type="Gene3D" id="3.40.47.10">
    <property type="match status" value="1"/>
</dbReference>
<dbReference type="AlphaFoldDB" id="F8B645"/>
<dbReference type="PANTHER" id="PTHR42870">
    <property type="entry name" value="ACETYL-COA C-ACETYLTRANSFERASE"/>
    <property type="match status" value="1"/>
</dbReference>
<dbReference type="CDD" id="cd00829">
    <property type="entry name" value="SCP-x_thiolase"/>
    <property type="match status" value="1"/>
</dbReference>
<dbReference type="eggNOG" id="COG0183">
    <property type="taxonomic scope" value="Bacteria"/>
</dbReference>
<organism evidence="3 4">
    <name type="scientific">Candidatus Protofrankia datiscae</name>
    <dbReference type="NCBI Taxonomy" id="2716812"/>
    <lineage>
        <taxon>Bacteria</taxon>
        <taxon>Bacillati</taxon>
        <taxon>Actinomycetota</taxon>
        <taxon>Actinomycetes</taxon>
        <taxon>Frankiales</taxon>
        <taxon>Frankiaceae</taxon>
        <taxon>Protofrankia</taxon>
    </lineage>
</organism>
<sequence length="413" mass="42787">MPDSDPASDAAPSALPDRGSPEEAVFVGLGELPSGRYPDRPFMGQLVHAAVAAVRDAGLTVPDIDTILLIPCLHSFADQADLIFSRLVEELGLHGRAKSSFMLHSGGSTSDNTIRSAAGLIASGHARNILIVQSEKWGSAPVGEMIDMLTANGIPREWEKLSGLTFNAVGALITCRYMAASGSTAADMASVCVALREWSRLNPNAMYRDRTLTVDQVLNSKMVTDPLHALECPMLADGAVAFVMTSAENARRAGRDAWVRIAGSGGCVSHYSIGQEADLAVLGWAKAGVDAYEQAGWGPSDADLAEVYDSYAAVLTSGLEGLGLAPKHAAARMFASGEFSPGGRLPVNTNGGLLSAGHTGVGGGSALLAEGVRQLLGRAGPERQVAGATRAVCGGTGGTYMDSQVLLLEGVAR</sequence>
<dbReference type="GO" id="GO:0016747">
    <property type="term" value="F:acyltransferase activity, transferring groups other than amino-acyl groups"/>
    <property type="evidence" value="ECO:0007669"/>
    <property type="project" value="InterPro"/>
</dbReference>
<dbReference type="RefSeq" id="WP_013874222.1">
    <property type="nucleotide sequence ID" value="NC_015656.1"/>
</dbReference>
<dbReference type="Proteomes" id="UP000001549">
    <property type="component" value="Chromosome"/>
</dbReference>
<proteinExistence type="predicted"/>
<dbReference type="InterPro" id="IPR016039">
    <property type="entry name" value="Thiolase-like"/>
</dbReference>
<keyword evidence="3" id="KW-0808">Transferase</keyword>
<feature type="region of interest" description="Disordered" evidence="1">
    <location>
        <begin position="1"/>
        <end position="22"/>
    </location>
</feature>
<name>F8B645_9ACTN</name>
<feature type="compositionally biased region" description="Low complexity" evidence="1">
    <location>
        <begin position="1"/>
        <end position="17"/>
    </location>
</feature>
<evidence type="ECO:0000259" key="2">
    <source>
        <dbReference type="Pfam" id="PF22691"/>
    </source>
</evidence>
<dbReference type="PANTHER" id="PTHR42870:SF1">
    <property type="entry name" value="NON-SPECIFIC LIPID-TRANSFER PROTEIN-LIKE 2"/>
    <property type="match status" value="1"/>
</dbReference>
<evidence type="ECO:0000256" key="1">
    <source>
        <dbReference type="SAM" id="MobiDB-lite"/>
    </source>
</evidence>
<protein>
    <submittedName>
        <fullName evidence="3">Acetyl-CoA acetyltransferase-like protein</fullName>
    </submittedName>
</protein>
<gene>
    <name evidence="3" type="ordered locus">FsymDg_3005</name>
</gene>
<dbReference type="STRING" id="656024.FsymDg_3005"/>
<accession>F8B645</accession>
<evidence type="ECO:0000313" key="4">
    <source>
        <dbReference type="Proteomes" id="UP000001549"/>
    </source>
</evidence>
<dbReference type="InterPro" id="IPR002155">
    <property type="entry name" value="Thiolase"/>
</dbReference>